<organism evidence="1 2">
    <name type="scientific">Pluteus cervinus</name>
    <dbReference type="NCBI Taxonomy" id="181527"/>
    <lineage>
        <taxon>Eukaryota</taxon>
        <taxon>Fungi</taxon>
        <taxon>Dikarya</taxon>
        <taxon>Basidiomycota</taxon>
        <taxon>Agaricomycotina</taxon>
        <taxon>Agaricomycetes</taxon>
        <taxon>Agaricomycetidae</taxon>
        <taxon>Agaricales</taxon>
        <taxon>Pluteineae</taxon>
        <taxon>Pluteaceae</taxon>
        <taxon>Pluteus</taxon>
    </lineage>
</organism>
<name>A0ACD3ALF3_9AGAR</name>
<protein>
    <submittedName>
        <fullName evidence="1">Uncharacterized protein</fullName>
    </submittedName>
</protein>
<evidence type="ECO:0000313" key="2">
    <source>
        <dbReference type="Proteomes" id="UP000308600"/>
    </source>
</evidence>
<dbReference type="EMBL" id="ML208409">
    <property type="protein sequence ID" value="TFK66320.1"/>
    <property type="molecule type" value="Genomic_DNA"/>
</dbReference>
<keyword evidence="2" id="KW-1185">Reference proteome</keyword>
<dbReference type="Proteomes" id="UP000308600">
    <property type="component" value="Unassembled WGS sequence"/>
</dbReference>
<sequence length="195" mass="22779">MHILSSPLRDRITSLTRIITDYNRKKETINFPSKANVSAGNELKSLDWLNTLSLTPRAFATVVLTGTGFGEDIHEQTHNAIPKLNFSSWWRYRDILQLFLELARFEIHLRRVESGDGRPQLMLNQTARPFINLPKRHHVKSHLLRPVVWTSVHLLVFYDSTWGYIRIVNETLRKTNESFIRTCIGNDYLDYGYHS</sequence>
<proteinExistence type="predicted"/>
<accession>A0ACD3ALF3</accession>
<reference evidence="1 2" key="1">
    <citation type="journal article" date="2019" name="Nat. Ecol. Evol.">
        <title>Megaphylogeny resolves global patterns of mushroom evolution.</title>
        <authorList>
            <person name="Varga T."/>
            <person name="Krizsan K."/>
            <person name="Foldi C."/>
            <person name="Dima B."/>
            <person name="Sanchez-Garcia M."/>
            <person name="Sanchez-Ramirez S."/>
            <person name="Szollosi G.J."/>
            <person name="Szarkandi J.G."/>
            <person name="Papp V."/>
            <person name="Albert L."/>
            <person name="Andreopoulos W."/>
            <person name="Angelini C."/>
            <person name="Antonin V."/>
            <person name="Barry K.W."/>
            <person name="Bougher N.L."/>
            <person name="Buchanan P."/>
            <person name="Buyck B."/>
            <person name="Bense V."/>
            <person name="Catcheside P."/>
            <person name="Chovatia M."/>
            <person name="Cooper J."/>
            <person name="Damon W."/>
            <person name="Desjardin D."/>
            <person name="Finy P."/>
            <person name="Geml J."/>
            <person name="Haridas S."/>
            <person name="Hughes K."/>
            <person name="Justo A."/>
            <person name="Karasinski D."/>
            <person name="Kautmanova I."/>
            <person name="Kiss B."/>
            <person name="Kocsube S."/>
            <person name="Kotiranta H."/>
            <person name="LaButti K.M."/>
            <person name="Lechner B.E."/>
            <person name="Liimatainen K."/>
            <person name="Lipzen A."/>
            <person name="Lukacs Z."/>
            <person name="Mihaltcheva S."/>
            <person name="Morgado L.N."/>
            <person name="Niskanen T."/>
            <person name="Noordeloos M.E."/>
            <person name="Ohm R.A."/>
            <person name="Ortiz-Santana B."/>
            <person name="Ovrebo C."/>
            <person name="Racz N."/>
            <person name="Riley R."/>
            <person name="Savchenko A."/>
            <person name="Shiryaev A."/>
            <person name="Soop K."/>
            <person name="Spirin V."/>
            <person name="Szebenyi C."/>
            <person name="Tomsovsky M."/>
            <person name="Tulloss R.E."/>
            <person name="Uehling J."/>
            <person name="Grigoriev I.V."/>
            <person name="Vagvolgyi C."/>
            <person name="Papp T."/>
            <person name="Martin F.M."/>
            <person name="Miettinen O."/>
            <person name="Hibbett D.S."/>
            <person name="Nagy L.G."/>
        </authorList>
    </citation>
    <scope>NUCLEOTIDE SEQUENCE [LARGE SCALE GENOMIC DNA]</scope>
    <source>
        <strain evidence="1 2">NL-1719</strain>
    </source>
</reference>
<gene>
    <name evidence="1" type="ORF">BDN72DRAFT_860008</name>
</gene>
<evidence type="ECO:0000313" key="1">
    <source>
        <dbReference type="EMBL" id="TFK66320.1"/>
    </source>
</evidence>